<feature type="region of interest" description="Disordered" evidence="1">
    <location>
        <begin position="18"/>
        <end position="49"/>
    </location>
</feature>
<dbReference type="Proteomes" id="UP001187415">
    <property type="component" value="Unassembled WGS sequence"/>
</dbReference>
<reference evidence="2" key="1">
    <citation type="submission" date="2023-07" db="EMBL/GenBank/DDBJ databases">
        <title>Chromosome-level Genome Assembly of Striped Snakehead (Channa striata).</title>
        <authorList>
            <person name="Liu H."/>
        </authorList>
    </citation>
    <scope>NUCLEOTIDE SEQUENCE</scope>
    <source>
        <strain evidence="2">Gz</strain>
        <tissue evidence="2">Muscle</tissue>
    </source>
</reference>
<feature type="compositionally biased region" description="Basic and acidic residues" evidence="1">
    <location>
        <begin position="40"/>
        <end position="49"/>
    </location>
</feature>
<evidence type="ECO:0000313" key="3">
    <source>
        <dbReference type="Proteomes" id="UP001187415"/>
    </source>
</evidence>
<protein>
    <submittedName>
        <fullName evidence="2">Uncharacterized protein</fullName>
    </submittedName>
</protein>
<feature type="region of interest" description="Disordered" evidence="1">
    <location>
        <begin position="139"/>
        <end position="213"/>
    </location>
</feature>
<name>A0AA88MYD6_CHASR</name>
<comment type="caution">
    <text evidence="2">The sequence shown here is derived from an EMBL/GenBank/DDBJ whole genome shotgun (WGS) entry which is preliminary data.</text>
</comment>
<organism evidence="2 3">
    <name type="scientific">Channa striata</name>
    <name type="common">Snakehead murrel</name>
    <name type="synonym">Ophicephalus striatus</name>
    <dbReference type="NCBI Taxonomy" id="64152"/>
    <lineage>
        <taxon>Eukaryota</taxon>
        <taxon>Metazoa</taxon>
        <taxon>Chordata</taxon>
        <taxon>Craniata</taxon>
        <taxon>Vertebrata</taxon>
        <taxon>Euteleostomi</taxon>
        <taxon>Actinopterygii</taxon>
        <taxon>Neopterygii</taxon>
        <taxon>Teleostei</taxon>
        <taxon>Neoteleostei</taxon>
        <taxon>Acanthomorphata</taxon>
        <taxon>Anabantaria</taxon>
        <taxon>Anabantiformes</taxon>
        <taxon>Channoidei</taxon>
        <taxon>Channidae</taxon>
        <taxon>Channa</taxon>
    </lineage>
</organism>
<gene>
    <name evidence="2" type="ORF">Q5P01_009741</name>
</gene>
<feature type="compositionally biased region" description="Polar residues" evidence="1">
    <location>
        <begin position="200"/>
        <end position="213"/>
    </location>
</feature>
<dbReference type="AlphaFoldDB" id="A0AA88MYD6"/>
<sequence>MQTPPLVNFEEHPFLTRFASDKRAAQESPPESSARLDNGLPDHRGDVDVPKTKNCSFLEPQRHKIQLKTSFVCVSQNNDELAKTLCFQEQMTVIAEEARLHSSPVASTPLQEEDQKLLDLPCIVKYKLSSITFSGSDSHAFANESSEDGASSLEEEDGHDGGDGDDDDDDDVFAELPQSGDLVFSHRSKDKQEVRGGMSDSPQVTSPWSDSMNQLMKKLDQLNLDIEEALSSSSSPSNTRAPPARNSGEQFQSLHSTKP</sequence>
<feature type="region of interest" description="Disordered" evidence="1">
    <location>
        <begin position="228"/>
        <end position="259"/>
    </location>
</feature>
<feature type="compositionally biased region" description="Acidic residues" evidence="1">
    <location>
        <begin position="153"/>
        <end position="173"/>
    </location>
</feature>
<accession>A0AA88MYD6</accession>
<keyword evidence="3" id="KW-1185">Reference proteome</keyword>
<feature type="compositionally biased region" description="Polar residues" evidence="1">
    <location>
        <begin position="247"/>
        <end position="259"/>
    </location>
</feature>
<dbReference type="EMBL" id="JAUPFM010000007">
    <property type="protein sequence ID" value="KAK2846742.1"/>
    <property type="molecule type" value="Genomic_DNA"/>
</dbReference>
<proteinExistence type="predicted"/>
<evidence type="ECO:0000313" key="2">
    <source>
        <dbReference type="EMBL" id="KAK2846742.1"/>
    </source>
</evidence>
<evidence type="ECO:0000256" key="1">
    <source>
        <dbReference type="SAM" id="MobiDB-lite"/>
    </source>
</evidence>